<dbReference type="Proteomes" id="UP000632063">
    <property type="component" value="Unassembled WGS sequence"/>
</dbReference>
<evidence type="ECO:0000256" key="6">
    <source>
        <dbReference type="SAM" id="Phobius"/>
    </source>
</evidence>
<dbReference type="PANTHER" id="PTHR32322">
    <property type="entry name" value="INNER MEMBRANE TRANSPORTER"/>
    <property type="match status" value="1"/>
</dbReference>
<evidence type="ECO:0000256" key="5">
    <source>
        <dbReference type="ARBA" id="ARBA00023136"/>
    </source>
</evidence>
<dbReference type="PANTHER" id="PTHR32322:SF2">
    <property type="entry name" value="EAMA DOMAIN-CONTAINING PROTEIN"/>
    <property type="match status" value="1"/>
</dbReference>
<proteinExistence type="inferred from homology"/>
<comment type="caution">
    <text evidence="8">The sequence shown here is derived from an EMBL/GenBank/DDBJ whole genome shotgun (WGS) entry which is preliminary data.</text>
</comment>
<feature type="transmembrane region" description="Helical" evidence="6">
    <location>
        <begin position="235"/>
        <end position="254"/>
    </location>
</feature>
<feature type="transmembrane region" description="Helical" evidence="6">
    <location>
        <begin position="90"/>
        <end position="110"/>
    </location>
</feature>
<dbReference type="InterPro" id="IPR037185">
    <property type="entry name" value="EmrE-like"/>
</dbReference>
<name>A0ABR9CL81_9HYPH</name>
<dbReference type="Pfam" id="PF00892">
    <property type="entry name" value="EamA"/>
    <property type="match status" value="2"/>
</dbReference>
<evidence type="ECO:0000256" key="1">
    <source>
        <dbReference type="ARBA" id="ARBA00004141"/>
    </source>
</evidence>
<reference evidence="9" key="1">
    <citation type="submission" date="2020-09" db="EMBL/GenBank/DDBJ databases">
        <title>The genome sequence of strain Labrenzia suaedae 4C16A.</title>
        <authorList>
            <person name="Liu Y."/>
        </authorList>
    </citation>
    <scope>NUCLEOTIDE SEQUENCE [LARGE SCALE GENOMIC DNA]</scope>
    <source>
        <strain evidence="9">4C16A</strain>
    </source>
</reference>
<comment type="similarity">
    <text evidence="2">Belongs to the EamA transporter family.</text>
</comment>
<dbReference type="InterPro" id="IPR000620">
    <property type="entry name" value="EamA_dom"/>
</dbReference>
<gene>
    <name evidence="8" type="ORF">IG616_08585</name>
</gene>
<keyword evidence="9" id="KW-1185">Reference proteome</keyword>
<reference evidence="8 9" key="2">
    <citation type="journal article" date="2021" name="Int. J. Syst. Evol. Microbiol.">
        <title>Roseibium litorale sp. nov., isolated from a tidal flat sediment and proposal for the reclassification of Labrenzia polysiphoniae as Roseibium polysiphoniae comb. nov.</title>
        <authorList>
            <person name="Liu Y."/>
            <person name="Pei T."/>
            <person name="Du J."/>
            <person name="Chao M."/>
            <person name="Deng M.R."/>
            <person name="Zhu H."/>
        </authorList>
    </citation>
    <scope>NUCLEOTIDE SEQUENCE [LARGE SCALE GENOMIC DNA]</scope>
    <source>
        <strain evidence="8 9">4C16A</strain>
    </source>
</reference>
<sequence>MSRTALLMMTAAAPAVWGSSYIVATSFLPGTDPVMVSLLRALPPGLLLLALTRQLPGGIWIPRVLILGALNFSFFWSFLFLAAYRLPGGVAATVGAIQPLIVVILARLVLGGELKPLSVGAAVLGTGGVGLLVLGPSATLDPLGIAAGFAGALSMALGSVLTRKWQPPVSPLSFTAWQLTAGGLLLVPIALVSGAALPPLTTGTALGIAYLGLIGAAVTYIFWFRGIALLGPQTVAPLGFLSPVTAVFLGWVILGQALTPAQIAGAAIVLISVWLGQRAQRPSPTLPRGRAAAA</sequence>
<keyword evidence="4 6" id="KW-1133">Transmembrane helix</keyword>
<feature type="domain" description="EamA" evidence="7">
    <location>
        <begin position="143"/>
        <end position="275"/>
    </location>
</feature>
<keyword evidence="5 6" id="KW-0472">Membrane</keyword>
<evidence type="ECO:0000256" key="4">
    <source>
        <dbReference type="ARBA" id="ARBA00022989"/>
    </source>
</evidence>
<evidence type="ECO:0000256" key="3">
    <source>
        <dbReference type="ARBA" id="ARBA00022692"/>
    </source>
</evidence>
<dbReference type="EMBL" id="JACYXI010000004">
    <property type="protein sequence ID" value="MBD8891602.1"/>
    <property type="molecule type" value="Genomic_DNA"/>
</dbReference>
<dbReference type="InterPro" id="IPR050638">
    <property type="entry name" value="AA-Vitamin_Transporters"/>
</dbReference>
<evidence type="ECO:0000313" key="9">
    <source>
        <dbReference type="Proteomes" id="UP000632063"/>
    </source>
</evidence>
<dbReference type="RefSeq" id="WP_192147738.1">
    <property type="nucleotide sequence ID" value="NZ_JACYXI010000004.1"/>
</dbReference>
<evidence type="ECO:0000256" key="2">
    <source>
        <dbReference type="ARBA" id="ARBA00007362"/>
    </source>
</evidence>
<protein>
    <submittedName>
        <fullName evidence="8">EamA family transporter</fullName>
    </submittedName>
</protein>
<dbReference type="SUPFAM" id="SSF103481">
    <property type="entry name" value="Multidrug resistance efflux transporter EmrE"/>
    <property type="match status" value="2"/>
</dbReference>
<feature type="transmembrane region" description="Helical" evidence="6">
    <location>
        <begin position="260"/>
        <end position="276"/>
    </location>
</feature>
<feature type="transmembrane region" description="Helical" evidence="6">
    <location>
        <begin position="203"/>
        <end position="223"/>
    </location>
</feature>
<evidence type="ECO:0000313" key="8">
    <source>
        <dbReference type="EMBL" id="MBD8891602.1"/>
    </source>
</evidence>
<feature type="transmembrane region" description="Helical" evidence="6">
    <location>
        <begin position="143"/>
        <end position="162"/>
    </location>
</feature>
<feature type="transmembrane region" description="Helical" evidence="6">
    <location>
        <begin position="64"/>
        <end position="84"/>
    </location>
</feature>
<accession>A0ABR9CL81</accession>
<keyword evidence="3 6" id="KW-0812">Transmembrane</keyword>
<evidence type="ECO:0000259" key="7">
    <source>
        <dbReference type="Pfam" id="PF00892"/>
    </source>
</evidence>
<feature type="transmembrane region" description="Helical" evidence="6">
    <location>
        <begin position="174"/>
        <end position="197"/>
    </location>
</feature>
<comment type="subcellular location">
    <subcellularLocation>
        <location evidence="1">Membrane</location>
        <topology evidence="1">Multi-pass membrane protein</topology>
    </subcellularLocation>
</comment>
<organism evidence="8 9">
    <name type="scientific">Roseibium litorale</name>
    <dbReference type="NCBI Taxonomy" id="2803841"/>
    <lineage>
        <taxon>Bacteria</taxon>
        <taxon>Pseudomonadati</taxon>
        <taxon>Pseudomonadota</taxon>
        <taxon>Alphaproteobacteria</taxon>
        <taxon>Hyphomicrobiales</taxon>
        <taxon>Stappiaceae</taxon>
        <taxon>Roseibium</taxon>
    </lineage>
</organism>
<feature type="domain" description="EamA" evidence="7">
    <location>
        <begin position="8"/>
        <end position="133"/>
    </location>
</feature>